<dbReference type="OrthoDB" id="273555at2759"/>
<proteinExistence type="predicted"/>
<evidence type="ECO:0000313" key="2">
    <source>
        <dbReference type="EMBL" id="KPI82939.1"/>
    </source>
</evidence>
<dbReference type="OMA" id="IIDWAPV"/>
<organism evidence="2 3">
    <name type="scientific">Leptomonas seymouri</name>
    <dbReference type="NCBI Taxonomy" id="5684"/>
    <lineage>
        <taxon>Eukaryota</taxon>
        <taxon>Discoba</taxon>
        <taxon>Euglenozoa</taxon>
        <taxon>Kinetoplastea</taxon>
        <taxon>Metakinetoplastina</taxon>
        <taxon>Trypanosomatida</taxon>
        <taxon>Trypanosomatidae</taxon>
        <taxon>Leishmaniinae</taxon>
        <taxon>Leptomonas</taxon>
    </lineage>
</organism>
<feature type="region of interest" description="Disordered" evidence="1">
    <location>
        <begin position="249"/>
        <end position="278"/>
    </location>
</feature>
<dbReference type="Proteomes" id="UP000038009">
    <property type="component" value="Unassembled WGS sequence"/>
</dbReference>
<keyword evidence="3" id="KW-1185">Reference proteome</keyword>
<protein>
    <submittedName>
        <fullName evidence="2">Uncharacterized protein</fullName>
    </submittedName>
</protein>
<reference evidence="2 3" key="1">
    <citation type="journal article" date="2015" name="PLoS Pathog.">
        <title>Leptomonas seymouri: Adaptations to the Dixenous Life Cycle Analyzed by Genome Sequencing, Transcriptome Profiling and Co-infection with Leishmania donovani.</title>
        <authorList>
            <person name="Kraeva N."/>
            <person name="Butenko A."/>
            <person name="Hlavacova J."/>
            <person name="Kostygov A."/>
            <person name="Myskova J."/>
            <person name="Grybchuk D."/>
            <person name="Lestinova T."/>
            <person name="Votypka J."/>
            <person name="Volf P."/>
            <person name="Opperdoes F."/>
            <person name="Flegontov P."/>
            <person name="Lukes J."/>
            <person name="Yurchenko V."/>
        </authorList>
    </citation>
    <scope>NUCLEOTIDE SEQUENCE [LARGE SCALE GENOMIC DNA]</scope>
    <source>
        <strain evidence="2 3">ATCC 30220</strain>
    </source>
</reference>
<feature type="region of interest" description="Disordered" evidence="1">
    <location>
        <begin position="527"/>
        <end position="643"/>
    </location>
</feature>
<name>A0A0N0P2G9_LEPSE</name>
<dbReference type="EMBL" id="LJSK01000480">
    <property type="protein sequence ID" value="KPI82939.1"/>
    <property type="molecule type" value="Genomic_DNA"/>
</dbReference>
<sequence>MSADTNLHRTFDYQLSQAPLRIIDWAPVKSLAASVLQGGPNAKSYSVVDRTSSNEAAAAAAFLLQENAKREASKAQLSNNKVNGVGGAPPSSWITAVGDVAAPSAERHLSESPVFSAAAAAPHRSAAALASLAAGQTDASVIAAASPYYTPGAAVNAPGEAMEVRAAEDPLQQWQYADNWAGGSTDVASASPSAVLLPPSGAAFKPAATVTASTGAAKTLMAADGTTFPSAAAAATGSTLTGNGNGISATHTSGHSSAATPKAGAGVRVRTPPSPAPSLARYHHQWGAASTMFGYDKVYRNGSFGVLLGLFTGVGYQQTNIFYRQQERAGEGVKGRSAFPVATAGETTGGSNLGSVPNSVNNRSASEGNTTSSAAVATADGSTGIGISDVSNRHEAVAGVPDSSHEQHVRMGPVIAYKCRGDFQLTNIVQCLWYWGARKWTGVLNLRLTPLLSGDAMLPVCECVARTEITETSILVDDPVVYIHSFVLMLGRRKQTPDNVPSLSESCAEAITDPVASVARQADTPHPLAVAAASQVSSGKSPDHQTVQRKNSESKSTVRGKHTESRVGAEASRSPEIFQSAGMTALAPADDRTTASLSSSQQHHHGADAHSTVATTQAVASHEGPTAASSPDKSTKARTISAADEPQTPDWFYSYQRCMMATSEEWLWNRTASEVAADIAQSATPWWKLRHVKTGVGLSYRYRKPRGINVYWGWSAQLGRGTSLSGHVDVLRRMSCSVSSSFGYLDLSVRLRVNLVTLHQTALDAGLRWQPLPHIPELAVRVATSANGTTLGLEFADVAPRMYGPVVRRLAERRLQKQQATCQTSAGEREMGALVGTSGSASNERSKSSSSGEQLASSELQNDADGNREDLVGLLPVTWHYLRGFGSTITHAYSGVAGTIANTWNSKSATNTLQAKATVAKAHRAATPLPVLPPPPSLPAESTLSGMVLPLGRASLRYFRNKCSQLADPHWLEEMLRTSHVNVSVGITAEPGKLTRDWSLFFIVSEK</sequence>
<dbReference type="VEuPathDB" id="TriTrypDB:Lsey_0480_0030"/>
<accession>A0A0N0P2G9</accession>
<feature type="region of interest" description="Disordered" evidence="1">
    <location>
        <begin position="836"/>
        <end position="863"/>
    </location>
</feature>
<dbReference type="AlphaFoldDB" id="A0A0N0P2G9"/>
<gene>
    <name evidence="2" type="ORF">ABL78_8047</name>
</gene>
<evidence type="ECO:0000256" key="1">
    <source>
        <dbReference type="SAM" id="MobiDB-lite"/>
    </source>
</evidence>
<evidence type="ECO:0000313" key="3">
    <source>
        <dbReference type="Proteomes" id="UP000038009"/>
    </source>
</evidence>
<feature type="compositionally biased region" description="Polar residues" evidence="1">
    <location>
        <begin position="534"/>
        <end position="557"/>
    </location>
</feature>
<feature type="compositionally biased region" description="Low complexity" evidence="1">
    <location>
        <begin position="249"/>
        <end position="260"/>
    </location>
</feature>
<feature type="compositionally biased region" description="Low complexity" evidence="1">
    <location>
        <begin position="838"/>
        <end position="858"/>
    </location>
</feature>
<feature type="compositionally biased region" description="Polar residues" evidence="1">
    <location>
        <begin position="353"/>
        <end position="375"/>
    </location>
</feature>
<feature type="region of interest" description="Disordered" evidence="1">
    <location>
        <begin position="342"/>
        <end position="375"/>
    </location>
</feature>
<comment type="caution">
    <text evidence="2">The sequence shown here is derived from an EMBL/GenBank/DDBJ whole genome shotgun (WGS) entry which is preliminary data.</text>
</comment>